<keyword evidence="2" id="KW-1133">Transmembrane helix</keyword>
<evidence type="ECO:0000256" key="1">
    <source>
        <dbReference type="SAM" id="Coils"/>
    </source>
</evidence>
<gene>
    <name evidence="3" type="ORF">Plil01_001625700</name>
</gene>
<proteinExistence type="predicted"/>
<dbReference type="EMBL" id="BSXW01001790">
    <property type="protein sequence ID" value="GMF39195.1"/>
    <property type="molecule type" value="Genomic_DNA"/>
</dbReference>
<reference evidence="3" key="1">
    <citation type="submission" date="2023-04" db="EMBL/GenBank/DDBJ databases">
        <title>Phytophthora lilii NBRC 32176.</title>
        <authorList>
            <person name="Ichikawa N."/>
            <person name="Sato H."/>
            <person name="Tonouchi N."/>
        </authorList>
    </citation>
    <scope>NUCLEOTIDE SEQUENCE</scope>
    <source>
        <strain evidence="3">NBRC 32176</strain>
    </source>
</reference>
<keyword evidence="4" id="KW-1185">Reference proteome</keyword>
<evidence type="ECO:0000313" key="3">
    <source>
        <dbReference type="EMBL" id="GMF39195.1"/>
    </source>
</evidence>
<dbReference type="Proteomes" id="UP001165083">
    <property type="component" value="Unassembled WGS sequence"/>
</dbReference>
<protein>
    <submittedName>
        <fullName evidence="3">Unnamed protein product</fullName>
    </submittedName>
</protein>
<keyword evidence="2" id="KW-0812">Transmembrane</keyword>
<feature type="transmembrane region" description="Helical" evidence="2">
    <location>
        <begin position="197"/>
        <end position="217"/>
    </location>
</feature>
<keyword evidence="2" id="KW-0472">Membrane</keyword>
<dbReference type="PANTHER" id="PTHR47026:SF2">
    <property type="entry name" value="FLAGELLAR ASSOCIATED PROTEIN"/>
    <property type="match status" value="1"/>
</dbReference>
<feature type="transmembrane region" description="Helical" evidence="2">
    <location>
        <begin position="241"/>
        <end position="262"/>
    </location>
</feature>
<dbReference type="OrthoDB" id="73014at2759"/>
<feature type="coiled-coil region" evidence="1">
    <location>
        <begin position="29"/>
        <end position="104"/>
    </location>
</feature>
<comment type="caution">
    <text evidence="3">The sequence shown here is derived from an EMBL/GenBank/DDBJ whole genome shotgun (WGS) entry which is preliminary data.</text>
</comment>
<evidence type="ECO:0000256" key="2">
    <source>
        <dbReference type="SAM" id="Phobius"/>
    </source>
</evidence>
<accession>A0A9W7CUK5</accession>
<evidence type="ECO:0000313" key="4">
    <source>
        <dbReference type="Proteomes" id="UP001165083"/>
    </source>
</evidence>
<name>A0A9W7CUK5_9STRA</name>
<keyword evidence="1" id="KW-0175">Coiled coil</keyword>
<sequence length="472" mass="53655">MTDVEDSAVNDFLLILEEHRKNCERQGKYVEAEIAKNRLEELKVHEENRRREAMRSRQIAERLGVEEAHMLEFQQFNQVWDRKMDEYERNVEELVVNLREKHKSELLEFQQKMLEKHQKPKFSKDLLNLRQIPKRQGGVAAAAELGANSAREVCAAARGRREMKNCSSFQSATNSAPYNRQRQHPATPILFPSSEPVVVILAVQICAQFLMLGRSLLRATPRLFSSSAAAAKPKGPPFARYFWYTTALMLGVPGAVGGVFVYNLQTDDEFYSHFNDRYPDLIDAINAYVPLNESLLELASREDVGPIGSTEDLINESKRWWETVTVVAELKSGEKVKFQVSGSASQKEIEELALKQSPQPENDRVVAVTFAEEGEDVQETKQAALTTQEAWPPAPRVTWGSAAATQKKKKPADSAKELRLQIEEIRAQQAALEEAKYAGRDIDEADEEIAALEERKIALKEQLPRKRFLWIF</sequence>
<feature type="coiled-coil region" evidence="1">
    <location>
        <begin position="415"/>
        <end position="462"/>
    </location>
</feature>
<organism evidence="3 4">
    <name type="scientific">Phytophthora lilii</name>
    <dbReference type="NCBI Taxonomy" id="2077276"/>
    <lineage>
        <taxon>Eukaryota</taxon>
        <taxon>Sar</taxon>
        <taxon>Stramenopiles</taxon>
        <taxon>Oomycota</taxon>
        <taxon>Peronosporomycetes</taxon>
        <taxon>Peronosporales</taxon>
        <taxon>Peronosporaceae</taxon>
        <taxon>Phytophthora</taxon>
    </lineage>
</organism>
<dbReference type="AlphaFoldDB" id="A0A9W7CUK5"/>
<dbReference type="PANTHER" id="PTHR47026">
    <property type="entry name" value="PIGMENTOSA GTPASE REGULATOR-LIKE PROTEIN, PUTATIVE-RELATED"/>
    <property type="match status" value="1"/>
</dbReference>